<evidence type="ECO:0000256" key="2">
    <source>
        <dbReference type="ARBA" id="ARBA00008445"/>
    </source>
</evidence>
<gene>
    <name evidence="13" type="primary">secG</name>
    <name evidence="13" type="ORF">FU658_01140</name>
</gene>
<reference evidence="13 14" key="1">
    <citation type="submission" date="2019-08" db="EMBL/GenBank/DDBJ databases">
        <authorList>
            <person name="Karlyshev A.V."/>
        </authorList>
    </citation>
    <scope>NUCLEOTIDE SEQUENCE [LARGE SCALE GENOMIC DNA]</scope>
    <source>
        <strain evidence="13 14">Alg18-2.2</strain>
    </source>
</reference>
<feature type="compositionally biased region" description="Basic and acidic residues" evidence="12">
    <location>
        <begin position="136"/>
        <end position="150"/>
    </location>
</feature>
<feature type="transmembrane region" description="Helical" evidence="11">
    <location>
        <begin position="55"/>
        <end position="74"/>
    </location>
</feature>
<dbReference type="PANTHER" id="PTHR34182:SF1">
    <property type="entry name" value="PROTEIN-EXPORT MEMBRANE PROTEIN SECG"/>
    <property type="match status" value="1"/>
</dbReference>
<keyword evidence="8 11" id="KW-1133">Transmembrane helix</keyword>
<dbReference type="NCBIfam" id="TIGR00810">
    <property type="entry name" value="secG"/>
    <property type="match status" value="1"/>
</dbReference>
<comment type="similarity">
    <text evidence="2 11">Belongs to the SecG family.</text>
</comment>
<keyword evidence="5 11" id="KW-1003">Cell membrane</keyword>
<keyword evidence="7 11" id="KW-0653">Protein transport</keyword>
<name>A0A5C8KVG1_9GAMM</name>
<dbReference type="EMBL" id="VRTS01000001">
    <property type="protein sequence ID" value="TXK65749.1"/>
    <property type="molecule type" value="Genomic_DNA"/>
</dbReference>
<protein>
    <recommendedName>
        <fullName evidence="3 11">Protein-export membrane protein SecG</fullName>
    </recommendedName>
</protein>
<evidence type="ECO:0000256" key="3">
    <source>
        <dbReference type="ARBA" id="ARBA00017876"/>
    </source>
</evidence>
<dbReference type="Proteomes" id="UP000321248">
    <property type="component" value="Unassembled WGS sequence"/>
</dbReference>
<keyword evidence="6 11" id="KW-0812">Transmembrane</keyword>
<evidence type="ECO:0000256" key="12">
    <source>
        <dbReference type="SAM" id="MobiDB-lite"/>
    </source>
</evidence>
<keyword evidence="10 11" id="KW-0472">Membrane</keyword>
<dbReference type="RefSeq" id="WP_147890422.1">
    <property type="nucleotide sequence ID" value="NZ_VRTS01000001.1"/>
</dbReference>
<evidence type="ECO:0000313" key="13">
    <source>
        <dbReference type="EMBL" id="TXK65749.1"/>
    </source>
</evidence>
<organism evidence="13 14">
    <name type="scientific">Alkalisalibacterium limincola</name>
    <dbReference type="NCBI Taxonomy" id="2699169"/>
    <lineage>
        <taxon>Bacteria</taxon>
        <taxon>Pseudomonadati</taxon>
        <taxon>Pseudomonadota</taxon>
        <taxon>Gammaproteobacteria</taxon>
        <taxon>Lysobacterales</taxon>
        <taxon>Lysobacteraceae</taxon>
        <taxon>Alkalisalibacterium</taxon>
    </lineage>
</organism>
<evidence type="ECO:0000256" key="6">
    <source>
        <dbReference type="ARBA" id="ARBA00022692"/>
    </source>
</evidence>
<dbReference type="GO" id="GO:0009306">
    <property type="term" value="P:protein secretion"/>
    <property type="evidence" value="ECO:0007669"/>
    <property type="project" value="UniProtKB-UniRule"/>
</dbReference>
<evidence type="ECO:0000256" key="1">
    <source>
        <dbReference type="ARBA" id="ARBA00004651"/>
    </source>
</evidence>
<sequence length="150" mass="15327">MILQIATIAYLFIAIGMTVLILMQRGSGAGARGFGGGGSASVFGASGSSNFLSKATKWMAIVFFILSLGMAMYVSRGGRPAVELDMGVMGSVPTAEQSVPAAGGDVPRAPEVPAAPVPEPAPEAGEDEVEPVEVPPVREDEPQPEGDPRG</sequence>
<dbReference type="OrthoDB" id="9813947at2"/>
<comment type="function">
    <text evidence="11">Involved in protein export. Participates in an early event of protein translocation.</text>
</comment>
<comment type="subcellular location">
    <subcellularLocation>
        <location evidence="1 11">Cell membrane</location>
        <topology evidence="1 11">Multi-pass membrane protein</topology>
    </subcellularLocation>
</comment>
<dbReference type="InterPro" id="IPR004692">
    <property type="entry name" value="SecG"/>
</dbReference>
<dbReference type="PANTHER" id="PTHR34182">
    <property type="entry name" value="PROTEIN-EXPORT MEMBRANE PROTEIN SECG"/>
    <property type="match status" value="1"/>
</dbReference>
<dbReference type="GO" id="GO:0005886">
    <property type="term" value="C:plasma membrane"/>
    <property type="evidence" value="ECO:0007669"/>
    <property type="project" value="UniProtKB-SubCell"/>
</dbReference>
<feature type="transmembrane region" description="Helical" evidence="11">
    <location>
        <begin position="7"/>
        <end position="24"/>
    </location>
</feature>
<keyword evidence="14" id="KW-1185">Reference proteome</keyword>
<dbReference type="AlphaFoldDB" id="A0A5C8KVG1"/>
<dbReference type="GO" id="GO:0065002">
    <property type="term" value="P:intracellular protein transmembrane transport"/>
    <property type="evidence" value="ECO:0007669"/>
    <property type="project" value="TreeGrafter"/>
</dbReference>
<keyword evidence="9 11" id="KW-0811">Translocation</keyword>
<proteinExistence type="inferred from homology"/>
<evidence type="ECO:0000256" key="7">
    <source>
        <dbReference type="ARBA" id="ARBA00022927"/>
    </source>
</evidence>
<evidence type="ECO:0000256" key="8">
    <source>
        <dbReference type="ARBA" id="ARBA00022989"/>
    </source>
</evidence>
<evidence type="ECO:0000313" key="14">
    <source>
        <dbReference type="Proteomes" id="UP000321248"/>
    </source>
</evidence>
<evidence type="ECO:0000256" key="4">
    <source>
        <dbReference type="ARBA" id="ARBA00022448"/>
    </source>
</evidence>
<keyword evidence="4 11" id="KW-0813">Transport</keyword>
<dbReference type="Pfam" id="PF03840">
    <property type="entry name" value="SecG"/>
    <property type="match status" value="1"/>
</dbReference>
<dbReference type="GO" id="GO:0043952">
    <property type="term" value="P:protein transport by the Sec complex"/>
    <property type="evidence" value="ECO:0007669"/>
    <property type="project" value="TreeGrafter"/>
</dbReference>
<feature type="region of interest" description="Disordered" evidence="12">
    <location>
        <begin position="95"/>
        <end position="150"/>
    </location>
</feature>
<comment type="caution">
    <text evidence="13">The sequence shown here is derived from an EMBL/GenBank/DDBJ whole genome shotgun (WGS) entry which is preliminary data.</text>
</comment>
<evidence type="ECO:0000256" key="11">
    <source>
        <dbReference type="RuleBase" id="RU365087"/>
    </source>
</evidence>
<evidence type="ECO:0000256" key="10">
    <source>
        <dbReference type="ARBA" id="ARBA00023136"/>
    </source>
</evidence>
<dbReference type="PRINTS" id="PR01651">
    <property type="entry name" value="SECGEXPORT"/>
</dbReference>
<accession>A0A5C8KVG1</accession>
<dbReference type="GO" id="GO:0015450">
    <property type="term" value="F:protein-transporting ATPase activity"/>
    <property type="evidence" value="ECO:0007669"/>
    <property type="project" value="UniProtKB-UniRule"/>
</dbReference>
<evidence type="ECO:0000256" key="9">
    <source>
        <dbReference type="ARBA" id="ARBA00023010"/>
    </source>
</evidence>
<evidence type="ECO:0000256" key="5">
    <source>
        <dbReference type="ARBA" id="ARBA00022475"/>
    </source>
</evidence>